<comment type="cofactor">
    <cofactor evidence="1">
        <name>FAD</name>
        <dbReference type="ChEBI" id="CHEBI:57692"/>
    </cofactor>
</comment>
<proteinExistence type="predicted"/>
<dbReference type="Pfam" id="PF00890">
    <property type="entry name" value="FAD_binding_2"/>
    <property type="match status" value="1"/>
</dbReference>
<keyword evidence="3" id="KW-0274">FAD</keyword>
<feature type="domain" description="FAD-dependent oxidoreductase 2 FAD-binding" evidence="5">
    <location>
        <begin position="17"/>
        <end position="520"/>
    </location>
</feature>
<evidence type="ECO:0000256" key="2">
    <source>
        <dbReference type="ARBA" id="ARBA00022630"/>
    </source>
</evidence>
<dbReference type="PANTHER" id="PTHR43400">
    <property type="entry name" value="FUMARATE REDUCTASE"/>
    <property type="match status" value="1"/>
</dbReference>
<dbReference type="GO" id="GO:0016491">
    <property type="term" value="F:oxidoreductase activity"/>
    <property type="evidence" value="ECO:0007669"/>
    <property type="project" value="UniProtKB-KW"/>
</dbReference>
<gene>
    <name evidence="6" type="ORF">METZ01_LOCUS20612</name>
</gene>
<organism evidence="6">
    <name type="scientific">marine metagenome</name>
    <dbReference type="NCBI Taxonomy" id="408172"/>
    <lineage>
        <taxon>unclassified sequences</taxon>
        <taxon>metagenomes</taxon>
        <taxon>ecological metagenomes</taxon>
    </lineage>
</organism>
<keyword evidence="4" id="KW-0560">Oxidoreductase</keyword>
<dbReference type="GO" id="GO:0008202">
    <property type="term" value="P:steroid metabolic process"/>
    <property type="evidence" value="ECO:0007669"/>
    <property type="project" value="UniProtKB-ARBA"/>
</dbReference>
<dbReference type="Gene3D" id="3.90.700.10">
    <property type="entry name" value="Succinate dehydrogenase/fumarate reductase flavoprotein, catalytic domain"/>
    <property type="match status" value="1"/>
</dbReference>
<evidence type="ECO:0000256" key="3">
    <source>
        <dbReference type="ARBA" id="ARBA00022827"/>
    </source>
</evidence>
<sequence>MTKMSTMEENLYDYEADVLVVGSGAAGFSAAISASLSGASVILFEGNQHVGGTTGLSGGTAWVPNNSSMRSQGVDDPKDHALEYLARLAAPQYFSSEHPTLGLPQNEFDLLATFYDEGADVIDALTEVGALDLVAEVSDTDHYIQFPDYGGHLPENKAPRGRHLAPRPGSGFMIQQLKRGAASKDVTVLLEHRVHDTILNEADEVVGLEIRAGHRTVIAAARRGVIFASGGFGQNGELLRRHIPGRVFGSCATPHAQGDFLRIANRLGASFGQMSGAWWKQIVVEPALRSPSPPSLWMPFGDSMVQVDRTGRRVVNEKAPYHDRGQVHLHYSATSRDFPNTLLFMIWDQVVADSPLDVPFRPPVPLPNEQLDYVIEAPDLEALSEAIDQRLTQLGDTIGDVRLSDDFAQNLHDTVNRFNNFAAEGVDHDFQRGSTMMELAWNLMERDNTPNPTMAPLSDNGPYYASIIGAGVLDTNGGPLINTEAQILGFDLQPIVGLYGAGNCVATPAGAAYWGPGTTIGLALTYGFIAGRNAAREPEKSLTP</sequence>
<evidence type="ECO:0000313" key="6">
    <source>
        <dbReference type="EMBL" id="SUZ67758.1"/>
    </source>
</evidence>
<dbReference type="InterPro" id="IPR003953">
    <property type="entry name" value="FAD-dep_OxRdtase_2_FAD-bd"/>
</dbReference>
<dbReference type="PANTHER" id="PTHR43400:SF10">
    <property type="entry name" value="3-OXOSTEROID 1-DEHYDROGENASE"/>
    <property type="match status" value="1"/>
</dbReference>
<evidence type="ECO:0000256" key="4">
    <source>
        <dbReference type="ARBA" id="ARBA00023002"/>
    </source>
</evidence>
<dbReference type="AlphaFoldDB" id="A0A381PMQ1"/>
<dbReference type="SUPFAM" id="SSF56425">
    <property type="entry name" value="Succinate dehydrogenase/fumarate reductase flavoprotein, catalytic domain"/>
    <property type="match status" value="1"/>
</dbReference>
<dbReference type="Gene3D" id="3.50.50.60">
    <property type="entry name" value="FAD/NAD(P)-binding domain"/>
    <property type="match status" value="1"/>
</dbReference>
<accession>A0A381PMQ1</accession>
<keyword evidence="2" id="KW-0285">Flavoprotein</keyword>
<protein>
    <recommendedName>
        <fullName evidence="5">FAD-dependent oxidoreductase 2 FAD-binding domain-containing protein</fullName>
    </recommendedName>
</protein>
<dbReference type="SUPFAM" id="SSF51905">
    <property type="entry name" value="FAD/NAD(P)-binding domain"/>
    <property type="match status" value="1"/>
</dbReference>
<dbReference type="InterPro" id="IPR036188">
    <property type="entry name" value="FAD/NAD-bd_sf"/>
</dbReference>
<dbReference type="InterPro" id="IPR050315">
    <property type="entry name" value="FAD-oxidoreductase_2"/>
</dbReference>
<evidence type="ECO:0000259" key="5">
    <source>
        <dbReference type="Pfam" id="PF00890"/>
    </source>
</evidence>
<dbReference type="PRINTS" id="PR00411">
    <property type="entry name" value="PNDRDTASEI"/>
</dbReference>
<name>A0A381PMQ1_9ZZZZ</name>
<dbReference type="InterPro" id="IPR027477">
    <property type="entry name" value="Succ_DH/fumarate_Rdtase_cat_sf"/>
</dbReference>
<reference evidence="6" key="1">
    <citation type="submission" date="2018-05" db="EMBL/GenBank/DDBJ databases">
        <authorList>
            <person name="Lanie J.A."/>
            <person name="Ng W.-L."/>
            <person name="Kazmierczak K.M."/>
            <person name="Andrzejewski T.M."/>
            <person name="Davidsen T.M."/>
            <person name="Wayne K.J."/>
            <person name="Tettelin H."/>
            <person name="Glass J.I."/>
            <person name="Rusch D."/>
            <person name="Podicherti R."/>
            <person name="Tsui H.-C.T."/>
            <person name="Winkler M.E."/>
        </authorList>
    </citation>
    <scope>NUCLEOTIDE SEQUENCE</scope>
</reference>
<evidence type="ECO:0000256" key="1">
    <source>
        <dbReference type="ARBA" id="ARBA00001974"/>
    </source>
</evidence>
<dbReference type="EMBL" id="UINC01001020">
    <property type="protein sequence ID" value="SUZ67758.1"/>
    <property type="molecule type" value="Genomic_DNA"/>
</dbReference>